<keyword evidence="2" id="KW-1185">Reference proteome</keyword>
<dbReference type="SMART" id="SM00855">
    <property type="entry name" value="PGAM"/>
    <property type="match status" value="1"/>
</dbReference>
<organism evidence="1 2">
    <name type="scientific">Nocardioides humi</name>
    <dbReference type="NCBI Taxonomy" id="449461"/>
    <lineage>
        <taxon>Bacteria</taxon>
        <taxon>Bacillati</taxon>
        <taxon>Actinomycetota</taxon>
        <taxon>Actinomycetes</taxon>
        <taxon>Propionibacteriales</taxon>
        <taxon>Nocardioidaceae</taxon>
        <taxon>Nocardioides</taxon>
    </lineage>
</organism>
<dbReference type="SUPFAM" id="SSF53254">
    <property type="entry name" value="Phosphoglycerate mutase-like"/>
    <property type="match status" value="1"/>
</dbReference>
<dbReference type="InterPro" id="IPR001345">
    <property type="entry name" value="PG/BPGM_mutase_AS"/>
</dbReference>
<name>A0ABN2AN20_9ACTN</name>
<dbReference type="PANTHER" id="PTHR48100:SF58">
    <property type="entry name" value="PE-PGRS FAMILY PROTEIN PE_PGRS11"/>
    <property type="match status" value="1"/>
</dbReference>
<gene>
    <name evidence="1" type="ORF">GCM10009788_27510</name>
</gene>
<reference evidence="1 2" key="1">
    <citation type="journal article" date="2019" name="Int. J. Syst. Evol. Microbiol.">
        <title>The Global Catalogue of Microorganisms (GCM) 10K type strain sequencing project: providing services to taxonomists for standard genome sequencing and annotation.</title>
        <authorList>
            <consortium name="The Broad Institute Genomics Platform"/>
            <consortium name="The Broad Institute Genome Sequencing Center for Infectious Disease"/>
            <person name="Wu L."/>
            <person name="Ma J."/>
        </authorList>
    </citation>
    <scope>NUCLEOTIDE SEQUENCE [LARGE SCALE GENOMIC DNA]</scope>
    <source>
        <strain evidence="1 2">JCM 14942</strain>
    </source>
</reference>
<dbReference type="Pfam" id="PF00300">
    <property type="entry name" value="His_Phos_1"/>
    <property type="match status" value="1"/>
</dbReference>
<proteinExistence type="predicted"/>
<dbReference type="InterPro" id="IPR050275">
    <property type="entry name" value="PGM_Phosphatase"/>
</dbReference>
<evidence type="ECO:0000313" key="1">
    <source>
        <dbReference type="EMBL" id="GAA1522147.1"/>
    </source>
</evidence>
<dbReference type="CDD" id="cd07067">
    <property type="entry name" value="HP_PGM_like"/>
    <property type="match status" value="1"/>
</dbReference>
<evidence type="ECO:0000313" key="2">
    <source>
        <dbReference type="Proteomes" id="UP001500842"/>
    </source>
</evidence>
<protein>
    <submittedName>
        <fullName evidence="1">Histidine phosphatase family protein</fullName>
    </submittedName>
</protein>
<sequence>MRLLLVRHGQTPHNVNGALDTAYPGAGLTPLGRSQAAAVPHALREERVTAVYASPLVRTQLTATPLATARGLDVVVRDGLEEISAGDLELRRDPDAVRAYVGCLSAWIQGDLDATMPGGPTGGDFWTRYNAAIGAIASRHDEETVAVFSHGAAIRVFTTMAARLPQEVAVELGIMNTGMAVLEGDPDAGWDLATWHAEPLGGLALEDAAAEDVTGEEISEVDEAARR</sequence>
<accession>A0ABN2AN20</accession>
<dbReference type="Gene3D" id="3.40.50.1240">
    <property type="entry name" value="Phosphoglycerate mutase-like"/>
    <property type="match status" value="1"/>
</dbReference>
<dbReference type="Proteomes" id="UP001500842">
    <property type="component" value="Unassembled WGS sequence"/>
</dbReference>
<dbReference type="PROSITE" id="PS00175">
    <property type="entry name" value="PG_MUTASE"/>
    <property type="match status" value="1"/>
</dbReference>
<comment type="caution">
    <text evidence="1">The sequence shown here is derived from an EMBL/GenBank/DDBJ whole genome shotgun (WGS) entry which is preliminary data.</text>
</comment>
<dbReference type="InterPro" id="IPR029033">
    <property type="entry name" value="His_PPase_superfam"/>
</dbReference>
<dbReference type="PANTHER" id="PTHR48100">
    <property type="entry name" value="BROAD-SPECIFICITY PHOSPHATASE YOR283W-RELATED"/>
    <property type="match status" value="1"/>
</dbReference>
<dbReference type="EMBL" id="BAAAOR010000023">
    <property type="protein sequence ID" value="GAA1522147.1"/>
    <property type="molecule type" value="Genomic_DNA"/>
</dbReference>
<dbReference type="RefSeq" id="WP_141006734.1">
    <property type="nucleotide sequence ID" value="NZ_BAAAOR010000023.1"/>
</dbReference>
<dbReference type="InterPro" id="IPR013078">
    <property type="entry name" value="His_Pase_superF_clade-1"/>
</dbReference>